<dbReference type="EMBL" id="JAEHHL010000006">
    <property type="protein sequence ID" value="MBK0399802.1"/>
    <property type="molecule type" value="Genomic_DNA"/>
</dbReference>
<feature type="transmembrane region" description="Helical" evidence="1">
    <location>
        <begin position="97"/>
        <end position="113"/>
    </location>
</feature>
<dbReference type="AlphaFoldDB" id="A0A8J7M8D6"/>
<feature type="transmembrane region" description="Helical" evidence="1">
    <location>
        <begin position="40"/>
        <end position="60"/>
    </location>
</feature>
<organism evidence="3 4">
    <name type="scientific">Thermohalobaculum xanthum</name>
    <dbReference type="NCBI Taxonomy" id="2753746"/>
    <lineage>
        <taxon>Bacteria</taxon>
        <taxon>Pseudomonadati</taxon>
        <taxon>Pseudomonadota</taxon>
        <taxon>Alphaproteobacteria</taxon>
        <taxon>Rhodobacterales</taxon>
        <taxon>Paracoccaceae</taxon>
        <taxon>Thermohalobaculum</taxon>
    </lineage>
</organism>
<accession>A0A8J7M8D6</accession>
<proteinExistence type="predicted"/>
<dbReference type="Pfam" id="PF03779">
    <property type="entry name" value="SPW"/>
    <property type="match status" value="1"/>
</dbReference>
<evidence type="ECO:0000259" key="2">
    <source>
        <dbReference type="Pfam" id="PF03779"/>
    </source>
</evidence>
<keyword evidence="4" id="KW-1185">Reference proteome</keyword>
<dbReference type="InterPro" id="IPR005530">
    <property type="entry name" value="SPW"/>
</dbReference>
<name>A0A8J7M8D6_9RHOB</name>
<keyword evidence="1" id="KW-0472">Membrane</keyword>
<sequence length="124" mass="12738">MSIRFLTPTLHGVVDYSAAAALIVMPFVLGLGASDPLAKWLAVATGVAVIVVSLLTDYRLGALRVLPFRGHLAIDAAVASAFLVAPSVFGFSGLDAIYYWVNAVAVFAVVALSRPHGAGAEAAA</sequence>
<feature type="transmembrane region" description="Helical" evidence="1">
    <location>
        <begin position="12"/>
        <end position="34"/>
    </location>
</feature>
<gene>
    <name evidence="3" type="ORF">H0I76_11425</name>
</gene>
<comment type="caution">
    <text evidence="3">The sequence shown here is derived from an EMBL/GenBank/DDBJ whole genome shotgun (WGS) entry which is preliminary data.</text>
</comment>
<dbReference type="Proteomes" id="UP000655420">
    <property type="component" value="Unassembled WGS sequence"/>
</dbReference>
<protein>
    <recommendedName>
        <fullName evidence="2">SPW repeat-containing integral membrane domain-containing protein</fullName>
    </recommendedName>
</protein>
<keyword evidence="1" id="KW-0812">Transmembrane</keyword>
<dbReference type="RefSeq" id="WP_200609990.1">
    <property type="nucleotide sequence ID" value="NZ_JAEHHL010000006.1"/>
</dbReference>
<feature type="transmembrane region" description="Helical" evidence="1">
    <location>
        <begin position="72"/>
        <end position="91"/>
    </location>
</feature>
<evidence type="ECO:0000313" key="4">
    <source>
        <dbReference type="Proteomes" id="UP000655420"/>
    </source>
</evidence>
<reference evidence="3" key="1">
    <citation type="submission" date="2020-12" db="EMBL/GenBank/DDBJ databases">
        <title>Bacterial taxonomy.</title>
        <authorList>
            <person name="Pan X."/>
        </authorList>
    </citation>
    <scope>NUCLEOTIDE SEQUENCE</scope>
    <source>
        <strain evidence="3">M0105</strain>
    </source>
</reference>
<feature type="domain" description="SPW repeat-containing integral membrane" evidence="2">
    <location>
        <begin position="11"/>
        <end position="112"/>
    </location>
</feature>
<keyword evidence="1" id="KW-1133">Transmembrane helix</keyword>
<evidence type="ECO:0000256" key="1">
    <source>
        <dbReference type="SAM" id="Phobius"/>
    </source>
</evidence>
<evidence type="ECO:0000313" key="3">
    <source>
        <dbReference type="EMBL" id="MBK0399802.1"/>
    </source>
</evidence>